<gene>
    <name evidence="2" type="ORF">ACFSBW_04590</name>
</gene>
<name>A0ABD6D7R5_9EURY</name>
<dbReference type="RefSeq" id="WP_256394844.1">
    <property type="nucleotide sequence ID" value="NZ_JANHDJ010000001.1"/>
</dbReference>
<organism evidence="2 3">
    <name type="scientific">Halohasta litorea</name>
    <dbReference type="NCBI Taxonomy" id="869891"/>
    <lineage>
        <taxon>Archaea</taxon>
        <taxon>Methanobacteriati</taxon>
        <taxon>Methanobacteriota</taxon>
        <taxon>Stenosarchaea group</taxon>
        <taxon>Halobacteria</taxon>
        <taxon>Halobacteriales</taxon>
        <taxon>Haloferacaceae</taxon>
        <taxon>Halohasta</taxon>
    </lineage>
</organism>
<dbReference type="EMBL" id="JBHUDM010000001">
    <property type="protein sequence ID" value="MFD1641153.1"/>
    <property type="molecule type" value="Genomic_DNA"/>
</dbReference>
<dbReference type="InterPro" id="IPR027598">
    <property type="entry name" value="Amphi-Trp_dom"/>
</dbReference>
<comment type="caution">
    <text evidence="2">The sequence shown here is derived from an EMBL/GenBank/DDBJ whole genome shotgun (WGS) entry which is preliminary data.</text>
</comment>
<evidence type="ECO:0000259" key="1">
    <source>
        <dbReference type="Pfam" id="PF20068"/>
    </source>
</evidence>
<proteinExistence type="predicted"/>
<evidence type="ECO:0000313" key="3">
    <source>
        <dbReference type="Proteomes" id="UP001597052"/>
    </source>
</evidence>
<feature type="domain" description="Amphi-Trp" evidence="1">
    <location>
        <begin position="6"/>
        <end position="87"/>
    </location>
</feature>
<dbReference type="Pfam" id="PF20068">
    <property type="entry name" value="Amphi-Trp"/>
    <property type="match status" value="1"/>
</dbReference>
<evidence type="ECO:0000313" key="2">
    <source>
        <dbReference type="EMBL" id="MFD1641153.1"/>
    </source>
</evidence>
<dbReference type="NCBIfam" id="TIGR04354">
    <property type="entry name" value="amphi-Trp"/>
    <property type="match status" value="1"/>
</dbReference>
<dbReference type="Proteomes" id="UP001597052">
    <property type="component" value="Unassembled WGS sequence"/>
</dbReference>
<sequence length="90" mass="9743">MADKTNHETTLSRSDAAEYLQSLGVGLGDDRESWIVPVGNKTVDVTPGRELTVETTVDERSRMLGDDITEVTIQLSWTDGSESSEGGEAE</sequence>
<keyword evidence="3" id="KW-1185">Reference proteome</keyword>
<dbReference type="AlphaFoldDB" id="A0ABD6D7R5"/>
<accession>A0ABD6D7R5</accession>
<reference evidence="2 3" key="1">
    <citation type="journal article" date="2019" name="Int. J. Syst. Evol. Microbiol.">
        <title>The Global Catalogue of Microorganisms (GCM) 10K type strain sequencing project: providing services to taxonomists for standard genome sequencing and annotation.</title>
        <authorList>
            <consortium name="The Broad Institute Genomics Platform"/>
            <consortium name="The Broad Institute Genome Sequencing Center for Infectious Disease"/>
            <person name="Wu L."/>
            <person name="Ma J."/>
        </authorList>
    </citation>
    <scope>NUCLEOTIDE SEQUENCE [LARGE SCALE GENOMIC DNA]</scope>
    <source>
        <strain evidence="2 3">CGMCC 1.10593</strain>
    </source>
</reference>
<protein>
    <submittedName>
        <fullName evidence="2">Amphi-Trp domain-containing protein</fullName>
    </submittedName>
</protein>